<dbReference type="OrthoDB" id="4078873at2759"/>
<dbReference type="Proteomes" id="UP000028545">
    <property type="component" value="Unassembled WGS sequence"/>
</dbReference>
<dbReference type="GO" id="GO:0022857">
    <property type="term" value="F:transmembrane transporter activity"/>
    <property type="evidence" value="ECO:0007669"/>
    <property type="project" value="InterPro"/>
</dbReference>
<feature type="transmembrane region" description="Helical" evidence="6">
    <location>
        <begin position="219"/>
        <end position="241"/>
    </location>
</feature>
<keyword evidence="8" id="KW-1185">Reference proteome</keyword>
<feature type="transmembrane region" description="Helical" evidence="6">
    <location>
        <begin position="373"/>
        <end position="395"/>
    </location>
</feature>
<reference evidence="7 8" key="1">
    <citation type="journal article" date="2014" name="Genome Announc.">
        <title>Draft genome sequence of the pathogenic fungus Scedosporium apiospermum.</title>
        <authorList>
            <person name="Vandeputte P."/>
            <person name="Ghamrawi S."/>
            <person name="Rechenmann M."/>
            <person name="Iltis A."/>
            <person name="Giraud S."/>
            <person name="Fleury M."/>
            <person name="Thornton C."/>
            <person name="Delhaes L."/>
            <person name="Meyer W."/>
            <person name="Papon N."/>
            <person name="Bouchara J.P."/>
        </authorList>
    </citation>
    <scope>NUCLEOTIDE SEQUENCE [LARGE SCALE GENOMIC DNA]</scope>
    <source>
        <strain evidence="7 8">IHEM 14462</strain>
    </source>
</reference>
<dbReference type="VEuPathDB" id="FungiDB:SAPIO_CDS4736"/>
<comment type="caution">
    <text evidence="7">The sequence shown here is derived from an EMBL/GenBank/DDBJ whole genome shotgun (WGS) entry which is preliminary data.</text>
</comment>
<dbReference type="InterPro" id="IPR036259">
    <property type="entry name" value="MFS_trans_sf"/>
</dbReference>
<dbReference type="RefSeq" id="XP_016643091.1">
    <property type="nucleotide sequence ID" value="XM_016787212.1"/>
</dbReference>
<protein>
    <submittedName>
        <fullName evidence="7">Siderophore iron transporter mirb</fullName>
    </submittedName>
</protein>
<proteinExistence type="predicted"/>
<dbReference type="GO" id="GO:0005886">
    <property type="term" value="C:plasma membrane"/>
    <property type="evidence" value="ECO:0007669"/>
    <property type="project" value="TreeGrafter"/>
</dbReference>
<dbReference type="Gene3D" id="1.20.1250.20">
    <property type="entry name" value="MFS general substrate transporter like domains"/>
    <property type="match status" value="2"/>
</dbReference>
<keyword evidence="2" id="KW-0813">Transport</keyword>
<feature type="transmembrane region" description="Helical" evidence="6">
    <location>
        <begin position="100"/>
        <end position="120"/>
    </location>
</feature>
<feature type="transmembrane region" description="Helical" evidence="6">
    <location>
        <begin position="427"/>
        <end position="446"/>
    </location>
</feature>
<dbReference type="Pfam" id="PF06609">
    <property type="entry name" value="TRI12"/>
    <property type="match status" value="1"/>
</dbReference>
<dbReference type="PANTHER" id="PTHR23501:SF107">
    <property type="entry name" value="TRANSPORTER, PUTATIVE (AFU_ORTHOLOGUE AFUA_7G04730)-RELATED"/>
    <property type="match status" value="1"/>
</dbReference>
<dbReference type="GeneID" id="27723808"/>
<feature type="transmembrane region" description="Helical" evidence="6">
    <location>
        <begin position="265"/>
        <end position="286"/>
    </location>
</feature>
<evidence type="ECO:0000313" key="7">
    <source>
        <dbReference type="EMBL" id="KEZ43292.1"/>
    </source>
</evidence>
<organism evidence="7 8">
    <name type="scientific">Pseudallescheria apiosperma</name>
    <name type="common">Scedosporium apiospermum</name>
    <dbReference type="NCBI Taxonomy" id="563466"/>
    <lineage>
        <taxon>Eukaryota</taxon>
        <taxon>Fungi</taxon>
        <taxon>Dikarya</taxon>
        <taxon>Ascomycota</taxon>
        <taxon>Pezizomycotina</taxon>
        <taxon>Sordariomycetes</taxon>
        <taxon>Hypocreomycetidae</taxon>
        <taxon>Microascales</taxon>
        <taxon>Microascaceae</taxon>
        <taxon>Scedosporium</taxon>
    </lineage>
</organism>
<evidence type="ECO:0000256" key="1">
    <source>
        <dbReference type="ARBA" id="ARBA00004141"/>
    </source>
</evidence>
<dbReference type="PANTHER" id="PTHR23501">
    <property type="entry name" value="MAJOR FACILITATOR SUPERFAMILY"/>
    <property type="match status" value="1"/>
</dbReference>
<gene>
    <name evidence="7" type="ORF">SAPIO_CDS4736</name>
</gene>
<dbReference type="EMBL" id="JOWA01000094">
    <property type="protein sequence ID" value="KEZ43292.1"/>
    <property type="molecule type" value="Genomic_DNA"/>
</dbReference>
<sequence>MATIATQPVEKLASTLASQGLDIEKTVSHQQDLGIKDDASSDRKQEGVKDIEAVTTIWDKSVLWMMFGLLYLVSFSDKLLVDVQGNLNPYVTSSFNEHGLTPTVNIVASVIGATCSLTIAKIIDVWGRVEGFVVLLAINLLGNILKAVCKNMYTYAAGHTLYWVGHIGLLYVIDIMLADMTTLRNRIIIYGLNGTPTIATTFAGPKIAELFYNEVNFRWAFGAFAIILVGFCIPVITVLLWHKRKAINSGLILKESSGRTTIQSIWYYVIQFDVGFVLILLPFNLASNIGKGWGEGRMIAMEVVGVVLLVAFALWEKYLAPVQMFPFKFLTDRTIIGACLLYFFMFVSIFCWDAYYISYLQVAHDQSISASGYILNSFALTSAFISPFIGLLIRYTGDFKWFSYGGVPFVALGTTLLIHFRKPETHVGLLVMCQVLNGIGTGIWAMCGELGIMASVSHQEIAVAIAIFYLFGGIGASVGFAIAGGIWVNVLPNQLIKHLPDDAKDQWADIYGSLVIQQEWPVGTPIRDGIIAAYADVQRKMVIAGSAFLPIMLICIFLFKNINVRKLEEEKGKQTKGNVF</sequence>
<evidence type="ECO:0000256" key="6">
    <source>
        <dbReference type="SAM" id="Phobius"/>
    </source>
</evidence>
<feature type="transmembrane region" description="Helical" evidence="6">
    <location>
        <begin position="335"/>
        <end position="352"/>
    </location>
</feature>
<evidence type="ECO:0000256" key="2">
    <source>
        <dbReference type="ARBA" id="ARBA00022448"/>
    </source>
</evidence>
<evidence type="ECO:0000256" key="5">
    <source>
        <dbReference type="ARBA" id="ARBA00023136"/>
    </source>
</evidence>
<dbReference type="OMA" id="CQIFNGV"/>
<dbReference type="HOGENOM" id="CLU_012970_1_0_1"/>
<comment type="subcellular location">
    <subcellularLocation>
        <location evidence="1">Membrane</location>
        <topology evidence="1">Multi-pass membrane protein</topology>
    </subcellularLocation>
</comment>
<feature type="transmembrane region" description="Helical" evidence="6">
    <location>
        <begin position="401"/>
        <end position="420"/>
    </location>
</feature>
<feature type="transmembrane region" description="Helical" evidence="6">
    <location>
        <begin position="62"/>
        <end position="80"/>
    </location>
</feature>
<keyword evidence="3 6" id="KW-0812">Transmembrane</keyword>
<dbReference type="AlphaFoldDB" id="A0A084G7I0"/>
<dbReference type="KEGG" id="sapo:SAPIO_CDS4736"/>
<feature type="transmembrane region" description="Helical" evidence="6">
    <location>
        <begin position="160"/>
        <end position="178"/>
    </location>
</feature>
<feature type="transmembrane region" description="Helical" evidence="6">
    <location>
        <begin position="461"/>
        <end position="488"/>
    </location>
</feature>
<keyword evidence="5 6" id="KW-0472">Membrane</keyword>
<dbReference type="InterPro" id="IPR010573">
    <property type="entry name" value="MFS_Str1/Tri12-like"/>
</dbReference>
<evidence type="ECO:0000313" key="8">
    <source>
        <dbReference type="Proteomes" id="UP000028545"/>
    </source>
</evidence>
<accession>A0A084G7I0</accession>
<dbReference type="SUPFAM" id="SSF103473">
    <property type="entry name" value="MFS general substrate transporter"/>
    <property type="match status" value="1"/>
</dbReference>
<name>A0A084G7I0_PSEDA</name>
<evidence type="ECO:0000256" key="3">
    <source>
        <dbReference type="ARBA" id="ARBA00022692"/>
    </source>
</evidence>
<feature type="transmembrane region" description="Helical" evidence="6">
    <location>
        <begin position="298"/>
        <end position="315"/>
    </location>
</feature>
<feature type="transmembrane region" description="Helical" evidence="6">
    <location>
        <begin position="541"/>
        <end position="559"/>
    </location>
</feature>
<keyword evidence="4 6" id="KW-1133">Transmembrane helix</keyword>
<evidence type="ECO:0000256" key="4">
    <source>
        <dbReference type="ARBA" id="ARBA00022989"/>
    </source>
</evidence>